<evidence type="ECO:0000313" key="1">
    <source>
        <dbReference type="EMBL" id="KAK3884722.1"/>
    </source>
</evidence>
<dbReference type="Proteomes" id="UP001286313">
    <property type="component" value="Unassembled WGS sequence"/>
</dbReference>
<comment type="caution">
    <text evidence="1">The sequence shown here is derived from an EMBL/GenBank/DDBJ whole genome shotgun (WGS) entry which is preliminary data.</text>
</comment>
<sequence>MAAALELVQESAASSGISTTFVFPMAVSSSATESSYAPYQPLRERPPPMLPTQPLLSRTLQYPVAHHAFSNGGPQRRH</sequence>
<keyword evidence="2" id="KW-1185">Reference proteome</keyword>
<protein>
    <submittedName>
        <fullName evidence="1">Uncharacterized protein</fullName>
    </submittedName>
</protein>
<reference evidence="1" key="1">
    <citation type="submission" date="2023-10" db="EMBL/GenBank/DDBJ databases">
        <title>Genome assemblies of two species of porcelain crab, Petrolisthes cinctipes and Petrolisthes manimaculis (Anomura: Porcellanidae).</title>
        <authorList>
            <person name="Angst P."/>
        </authorList>
    </citation>
    <scope>NUCLEOTIDE SEQUENCE</scope>
    <source>
        <strain evidence="1">PB745_01</strain>
        <tissue evidence="1">Gill</tissue>
    </source>
</reference>
<evidence type="ECO:0000313" key="2">
    <source>
        <dbReference type="Proteomes" id="UP001286313"/>
    </source>
</evidence>
<gene>
    <name evidence="1" type="ORF">Pcinc_011040</name>
</gene>
<proteinExistence type="predicted"/>
<dbReference type="EMBL" id="JAWQEG010000857">
    <property type="protein sequence ID" value="KAK3884722.1"/>
    <property type="molecule type" value="Genomic_DNA"/>
</dbReference>
<dbReference type="AlphaFoldDB" id="A0AAE1KUV1"/>
<organism evidence="1 2">
    <name type="scientific">Petrolisthes cinctipes</name>
    <name type="common">Flat porcelain crab</name>
    <dbReference type="NCBI Taxonomy" id="88211"/>
    <lineage>
        <taxon>Eukaryota</taxon>
        <taxon>Metazoa</taxon>
        <taxon>Ecdysozoa</taxon>
        <taxon>Arthropoda</taxon>
        <taxon>Crustacea</taxon>
        <taxon>Multicrustacea</taxon>
        <taxon>Malacostraca</taxon>
        <taxon>Eumalacostraca</taxon>
        <taxon>Eucarida</taxon>
        <taxon>Decapoda</taxon>
        <taxon>Pleocyemata</taxon>
        <taxon>Anomura</taxon>
        <taxon>Galatheoidea</taxon>
        <taxon>Porcellanidae</taxon>
        <taxon>Petrolisthes</taxon>
    </lineage>
</organism>
<name>A0AAE1KUV1_PETCI</name>
<accession>A0AAE1KUV1</accession>